<keyword evidence="3" id="KW-1185">Reference proteome</keyword>
<evidence type="ECO:0000256" key="1">
    <source>
        <dbReference type="SAM" id="MobiDB-lite"/>
    </source>
</evidence>
<reference evidence="2 3" key="1">
    <citation type="submission" date="2019-03" db="EMBL/GenBank/DDBJ databases">
        <title>Genomic Encyclopedia of Archaeal and Bacterial Type Strains, Phase II (KMG-II): from individual species to whole genera.</title>
        <authorList>
            <person name="Goeker M."/>
        </authorList>
    </citation>
    <scope>NUCLEOTIDE SEQUENCE [LARGE SCALE GENOMIC DNA]</scope>
    <source>
        <strain evidence="2 3">DSM 28353</strain>
    </source>
</reference>
<name>A0A4R6WM15_9SPHI</name>
<evidence type="ECO:0000313" key="3">
    <source>
        <dbReference type="Proteomes" id="UP000295292"/>
    </source>
</evidence>
<dbReference type="OrthoDB" id="714337at2"/>
<sequence>MLLNNYVDPEEDFFEEDDEGERLEVNDLAFDEGRGSYRLDVDDNDPDWDHPADYDTLSQGAESDVSTYDASNPFVGSEYADLDDLKAEELENSGMRVTGKGNLKLSKLDKEIAKDEEDRRDDLDEEGYPKRD</sequence>
<feature type="region of interest" description="Disordered" evidence="1">
    <location>
        <begin position="1"/>
        <end position="72"/>
    </location>
</feature>
<dbReference type="EMBL" id="SNYV01000014">
    <property type="protein sequence ID" value="TDQ77051.1"/>
    <property type="molecule type" value="Genomic_DNA"/>
</dbReference>
<dbReference type="AlphaFoldDB" id="A0A4R6WM15"/>
<feature type="compositionally biased region" description="Basic and acidic residues" evidence="1">
    <location>
        <begin position="31"/>
        <end position="53"/>
    </location>
</feature>
<gene>
    <name evidence="2" type="ORF">CLV99_2446</name>
</gene>
<comment type="caution">
    <text evidence="2">The sequence shown here is derived from an EMBL/GenBank/DDBJ whole genome shotgun (WGS) entry which is preliminary data.</text>
</comment>
<feature type="region of interest" description="Disordered" evidence="1">
    <location>
        <begin position="106"/>
        <end position="132"/>
    </location>
</feature>
<protein>
    <submittedName>
        <fullName evidence="2">Uncharacterized protein</fullName>
    </submittedName>
</protein>
<evidence type="ECO:0000313" key="2">
    <source>
        <dbReference type="EMBL" id="TDQ77051.1"/>
    </source>
</evidence>
<dbReference type="Proteomes" id="UP000295292">
    <property type="component" value="Unassembled WGS sequence"/>
</dbReference>
<proteinExistence type="predicted"/>
<feature type="compositionally biased region" description="Acidic residues" evidence="1">
    <location>
        <begin position="8"/>
        <end position="21"/>
    </location>
</feature>
<organism evidence="2 3">
    <name type="scientific">Sphingobacterium yanglingense</name>
    <dbReference type="NCBI Taxonomy" id="1437280"/>
    <lineage>
        <taxon>Bacteria</taxon>
        <taxon>Pseudomonadati</taxon>
        <taxon>Bacteroidota</taxon>
        <taxon>Sphingobacteriia</taxon>
        <taxon>Sphingobacteriales</taxon>
        <taxon>Sphingobacteriaceae</taxon>
        <taxon>Sphingobacterium</taxon>
    </lineage>
</organism>
<feature type="compositionally biased region" description="Polar residues" evidence="1">
    <location>
        <begin position="56"/>
        <end position="70"/>
    </location>
</feature>
<accession>A0A4R6WM15</accession>
<dbReference type="RefSeq" id="WP_133584706.1">
    <property type="nucleotide sequence ID" value="NZ_SNYV01000014.1"/>
</dbReference>